<dbReference type="Pfam" id="PF20581">
    <property type="entry name" value="DUF6785"/>
    <property type="match status" value="1"/>
</dbReference>
<name>A0A382MBP9_9ZZZZ</name>
<feature type="domain" description="DUF6785" evidence="2">
    <location>
        <begin position="3"/>
        <end position="268"/>
    </location>
</feature>
<feature type="transmembrane region" description="Helical" evidence="1">
    <location>
        <begin position="207"/>
        <end position="224"/>
    </location>
</feature>
<dbReference type="InterPro" id="IPR046712">
    <property type="entry name" value="DUF6785"/>
</dbReference>
<evidence type="ECO:0000313" key="3">
    <source>
        <dbReference type="EMBL" id="SVC45127.1"/>
    </source>
</evidence>
<sequence>MGWITPVSNWFAFILALLLVMVCINIIFRKQWTEEEKLTYPIIQLPYQMTSENFFKIRTLWIAFGITAGLDIVNGLHILFPSIPALFEKAYRFRFPVKPWSTMGTFILGIYPFVVGIGFLIPLDLLFSCWFFWGLWKVQLLFGSVMGWKTSAGVNNPVYPYVNYQGFGAYIGLFLIILFQNRKHLGRILKTLIIDDRNSVGQVSYRRPVLVLLGGLIFLVIFCLKTGMSWWASLIFFLLYFSLSTAISRMRAELGAPMHDLHYTGPEQI</sequence>
<feature type="transmembrane region" description="Helical" evidence="1">
    <location>
        <begin position="6"/>
        <end position="28"/>
    </location>
</feature>
<accession>A0A382MBP9</accession>
<keyword evidence="1" id="KW-0472">Membrane</keyword>
<evidence type="ECO:0000259" key="2">
    <source>
        <dbReference type="Pfam" id="PF20581"/>
    </source>
</evidence>
<feature type="transmembrane region" description="Helical" evidence="1">
    <location>
        <begin position="130"/>
        <end position="149"/>
    </location>
</feature>
<keyword evidence="1" id="KW-0812">Transmembrane</keyword>
<dbReference type="AlphaFoldDB" id="A0A382MBP9"/>
<evidence type="ECO:0000256" key="1">
    <source>
        <dbReference type="SAM" id="Phobius"/>
    </source>
</evidence>
<reference evidence="3" key="1">
    <citation type="submission" date="2018-05" db="EMBL/GenBank/DDBJ databases">
        <authorList>
            <person name="Lanie J.A."/>
            <person name="Ng W.-L."/>
            <person name="Kazmierczak K.M."/>
            <person name="Andrzejewski T.M."/>
            <person name="Davidsen T.M."/>
            <person name="Wayne K.J."/>
            <person name="Tettelin H."/>
            <person name="Glass J.I."/>
            <person name="Rusch D."/>
            <person name="Podicherti R."/>
            <person name="Tsui H.-C.T."/>
            <person name="Winkler M.E."/>
        </authorList>
    </citation>
    <scope>NUCLEOTIDE SEQUENCE</scope>
</reference>
<feature type="transmembrane region" description="Helical" evidence="1">
    <location>
        <begin position="100"/>
        <end position="123"/>
    </location>
</feature>
<gene>
    <name evidence="3" type="ORF">METZ01_LOCUS297981</name>
</gene>
<protein>
    <recommendedName>
        <fullName evidence="2">DUF6785 domain-containing protein</fullName>
    </recommendedName>
</protein>
<feature type="transmembrane region" description="Helical" evidence="1">
    <location>
        <begin position="161"/>
        <end position="179"/>
    </location>
</feature>
<dbReference type="EMBL" id="UINC01091952">
    <property type="protein sequence ID" value="SVC45127.1"/>
    <property type="molecule type" value="Genomic_DNA"/>
</dbReference>
<feature type="transmembrane region" description="Helical" evidence="1">
    <location>
        <begin position="59"/>
        <end position="80"/>
    </location>
</feature>
<organism evidence="3">
    <name type="scientific">marine metagenome</name>
    <dbReference type="NCBI Taxonomy" id="408172"/>
    <lineage>
        <taxon>unclassified sequences</taxon>
        <taxon>metagenomes</taxon>
        <taxon>ecological metagenomes</taxon>
    </lineage>
</organism>
<proteinExistence type="predicted"/>
<keyword evidence="1" id="KW-1133">Transmembrane helix</keyword>
<feature type="non-terminal residue" evidence="3">
    <location>
        <position position="269"/>
    </location>
</feature>